<dbReference type="GO" id="GO:0000428">
    <property type="term" value="C:DNA-directed RNA polymerase complex"/>
    <property type="evidence" value="ECO:0007669"/>
    <property type="project" value="UniProtKB-KW"/>
</dbReference>
<keyword evidence="4" id="KW-0238">DNA-binding</keyword>
<keyword evidence="2" id="KW-0805">Transcription regulation</keyword>
<dbReference type="RefSeq" id="WP_239123604.1">
    <property type="nucleotide sequence ID" value="NZ_BONY01000010.1"/>
</dbReference>
<evidence type="ECO:0000256" key="2">
    <source>
        <dbReference type="ARBA" id="ARBA00023015"/>
    </source>
</evidence>
<dbReference type="SUPFAM" id="SSF88659">
    <property type="entry name" value="Sigma3 and sigma4 domains of RNA polymerase sigma factors"/>
    <property type="match status" value="1"/>
</dbReference>
<evidence type="ECO:0000256" key="4">
    <source>
        <dbReference type="ARBA" id="ARBA00023125"/>
    </source>
</evidence>
<dbReference type="AlphaFoldDB" id="A0A8J3VFH2"/>
<dbReference type="GO" id="GO:0006352">
    <property type="term" value="P:DNA-templated transcription initiation"/>
    <property type="evidence" value="ECO:0007669"/>
    <property type="project" value="InterPro"/>
</dbReference>
<keyword evidence="9" id="KW-1185">Reference proteome</keyword>
<reference evidence="8" key="1">
    <citation type="submission" date="2021-01" db="EMBL/GenBank/DDBJ databases">
        <title>Whole genome shotgun sequence of Rhizocola hellebori NBRC 109834.</title>
        <authorList>
            <person name="Komaki H."/>
            <person name="Tamura T."/>
        </authorList>
    </citation>
    <scope>NUCLEOTIDE SEQUENCE</scope>
    <source>
        <strain evidence="8">NBRC 109834</strain>
    </source>
</reference>
<feature type="domain" description="RNA polymerase sigma factor 70 region 4 type 2" evidence="7">
    <location>
        <begin position="105"/>
        <end position="157"/>
    </location>
</feature>
<feature type="domain" description="RNA polymerase sigma-70 region 2" evidence="6">
    <location>
        <begin position="21"/>
        <end position="80"/>
    </location>
</feature>
<dbReference type="EMBL" id="BONY01000010">
    <property type="protein sequence ID" value="GIH03883.1"/>
    <property type="molecule type" value="Genomic_DNA"/>
</dbReference>
<organism evidence="8 9">
    <name type="scientific">Rhizocola hellebori</name>
    <dbReference type="NCBI Taxonomy" id="1392758"/>
    <lineage>
        <taxon>Bacteria</taxon>
        <taxon>Bacillati</taxon>
        <taxon>Actinomycetota</taxon>
        <taxon>Actinomycetes</taxon>
        <taxon>Micromonosporales</taxon>
        <taxon>Micromonosporaceae</taxon>
        <taxon>Rhizocola</taxon>
    </lineage>
</organism>
<dbReference type="InterPro" id="IPR007627">
    <property type="entry name" value="RNA_pol_sigma70_r2"/>
</dbReference>
<dbReference type="GO" id="GO:0003677">
    <property type="term" value="F:DNA binding"/>
    <property type="evidence" value="ECO:0007669"/>
    <property type="project" value="UniProtKB-KW"/>
</dbReference>
<dbReference type="InterPro" id="IPR039425">
    <property type="entry name" value="RNA_pol_sigma-70-like"/>
</dbReference>
<dbReference type="CDD" id="cd06171">
    <property type="entry name" value="Sigma70_r4"/>
    <property type="match status" value="1"/>
</dbReference>
<dbReference type="Pfam" id="PF08281">
    <property type="entry name" value="Sigma70_r4_2"/>
    <property type="match status" value="1"/>
</dbReference>
<dbReference type="Gene3D" id="1.10.1740.10">
    <property type="match status" value="1"/>
</dbReference>
<accession>A0A8J3VFH2</accession>
<evidence type="ECO:0000256" key="3">
    <source>
        <dbReference type="ARBA" id="ARBA00023082"/>
    </source>
</evidence>
<dbReference type="SUPFAM" id="SSF88946">
    <property type="entry name" value="Sigma2 domain of RNA polymerase sigma factors"/>
    <property type="match status" value="1"/>
</dbReference>
<dbReference type="NCBIfam" id="TIGR02937">
    <property type="entry name" value="sigma70-ECF"/>
    <property type="match status" value="1"/>
</dbReference>
<evidence type="ECO:0000256" key="1">
    <source>
        <dbReference type="ARBA" id="ARBA00010641"/>
    </source>
</evidence>
<dbReference type="InterPro" id="IPR014284">
    <property type="entry name" value="RNA_pol_sigma-70_dom"/>
</dbReference>
<keyword evidence="8" id="KW-0240">DNA-directed RNA polymerase</keyword>
<evidence type="ECO:0000256" key="5">
    <source>
        <dbReference type="ARBA" id="ARBA00023163"/>
    </source>
</evidence>
<dbReference type="InterPro" id="IPR013324">
    <property type="entry name" value="RNA_pol_sigma_r3/r4-like"/>
</dbReference>
<keyword evidence="5" id="KW-0804">Transcription</keyword>
<name>A0A8J3VFH2_9ACTN</name>
<comment type="similarity">
    <text evidence="1">Belongs to the sigma-70 factor family. ECF subfamily.</text>
</comment>
<dbReference type="PANTHER" id="PTHR43133">
    <property type="entry name" value="RNA POLYMERASE ECF-TYPE SIGMA FACTO"/>
    <property type="match status" value="1"/>
</dbReference>
<evidence type="ECO:0000313" key="8">
    <source>
        <dbReference type="EMBL" id="GIH03883.1"/>
    </source>
</evidence>
<dbReference type="Gene3D" id="1.10.10.10">
    <property type="entry name" value="Winged helix-like DNA-binding domain superfamily/Winged helix DNA-binding domain"/>
    <property type="match status" value="1"/>
</dbReference>
<protein>
    <submittedName>
        <fullName evidence="8">DNA-directed RNA polymerase sigma-70 factor</fullName>
    </submittedName>
</protein>
<dbReference type="InterPro" id="IPR013325">
    <property type="entry name" value="RNA_pol_sigma_r2"/>
</dbReference>
<keyword evidence="3" id="KW-0731">Sigma factor</keyword>
<dbReference type="Proteomes" id="UP000612899">
    <property type="component" value="Unassembled WGS sequence"/>
</dbReference>
<dbReference type="PANTHER" id="PTHR43133:SF50">
    <property type="entry name" value="ECF RNA POLYMERASE SIGMA FACTOR SIGM"/>
    <property type="match status" value="1"/>
</dbReference>
<evidence type="ECO:0000259" key="7">
    <source>
        <dbReference type="Pfam" id="PF08281"/>
    </source>
</evidence>
<gene>
    <name evidence="8" type="ORF">Rhe02_19500</name>
</gene>
<proteinExistence type="inferred from homology"/>
<dbReference type="GO" id="GO:0016987">
    <property type="term" value="F:sigma factor activity"/>
    <property type="evidence" value="ECO:0007669"/>
    <property type="project" value="UniProtKB-KW"/>
</dbReference>
<sequence>MQTLTPPDGFAEFVAERSAGLLRAAWLLTGDVGRAEDLLQTALAATWRHWRRVADAGDPEGYVRKAMLRTYVSWWRRRWRDEVPTEQLPEQTQQSDLAGEQAGRDAVRRALAGLSRQQRAVVVLRYAEDRSVAETAALLNCSPETVKVQASRALARLRVDPHLLGTSRLGAK</sequence>
<evidence type="ECO:0000259" key="6">
    <source>
        <dbReference type="Pfam" id="PF04542"/>
    </source>
</evidence>
<dbReference type="NCBIfam" id="TIGR02983">
    <property type="entry name" value="SigE-fam_strep"/>
    <property type="match status" value="1"/>
</dbReference>
<dbReference type="InterPro" id="IPR014325">
    <property type="entry name" value="RNA_pol_sigma-E_actinobac"/>
</dbReference>
<dbReference type="Pfam" id="PF04542">
    <property type="entry name" value="Sigma70_r2"/>
    <property type="match status" value="1"/>
</dbReference>
<evidence type="ECO:0000313" key="9">
    <source>
        <dbReference type="Proteomes" id="UP000612899"/>
    </source>
</evidence>
<comment type="caution">
    <text evidence="8">The sequence shown here is derived from an EMBL/GenBank/DDBJ whole genome shotgun (WGS) entry which is preliminary data.</text>
</comment>
<dbReference type="InterPro" id="IPR013249">
    <property type="entry name" value="RNA_pol_sigma70_r4_t2"/>
</dbReference>
<dbReference type="InterPro" id="IPR036388">
    <property type="entry name" value="WH-like_DNA-bd_sf"/>
</dbReference>